<keyword evidence="3" id="KW-1185">Reference proteome</keyword>
<feature type="transmembrane region" description="Helical" evidence="1">
    <location>
        <begin position="118"/>
        <end position="136"/>
    </location>
</feature>
<feature type="transmembrane region" description="Helical" evidence="1">
    <location>
        <begin position="366"/>
        <end position="391"/>
    </location>
</feature>
<reference evidence="2 3" key="1">
    <citation type="submission" date="2021-02" db="EMBL/GenBank/DDBJ databases">
        <title>Actinophytocola xerophila sp. nov., isolated from soil of cotton cropping field.</title>
        <authorList>
            <person name="Huang R."/>
            <person name="Chen X."/>
            <person name="Ge X."/>
            <person name="Liu W."/>
        </authorList>
    </citation>
    <scope>NUCLEOTIDE SEQUENCE [LARGE SCALE GENOMIC DNA]</scope>
    <source>
        <strain evidence="2 3">S1-96</strain>
    </source>
</reference>
<feature type="transmembrane region" description="Helical" evidence="1">
    <location>
        <begin position="325"/>
        <end position="345"/>
    </location>
</feature>
<dbReference type="InterPro" id="IPR039672">
    <property type="entry name" value="MFS_2"/>
</dbReference>
<protein>
    <submittedName>
        <fullName evidence="2">MFS transporter</fullName>
    </submittedName>
</protein>
<dbReference type="Pfam" id="PF13347">
    <property type="entry name" value="MFS_2"/>
    <property type="match status" value="1"/>
</dbReference>
<evidence type="ECO:0000313" key="3">
    <source>
        <dbReference type="Proteomes" id="UP001156441"/>
    </source>
</evidence>
<dbReference type="Proteomes" id="UP001156441">
    <property type="component" value="Unassembled WGS sequence"/>
</dbReference>
<evidence type="ECO:0000256" key="1">
    <source>
        <dbReference type="SAM" id="Phobius"/>
    </source>
</evidence>
<feature type="transmembrane region" description="Helical" evidence="1">
    <location>
        <begin position="239"/>
        <end position="258"/>
    </location>
</feature>
<keyword evidence="1" id="KW-1133">Transmembrane helix</keyword>
<organism evidence="2 3">
    <name type="scientific">Actinophytocola gossypii</name>
    <dbReference type="NCBI Taxonomy" id="2812003"/>
    <lineage>
        <taxon>Bacteria</taxon>
        <taxon>Bacillati</taxon>
        <taxon>Actinomycetota</taxon>
        <taxon>Actinomycetes</taxon>
        <taxon>Pseudonocardiales</taxon>
        <taxon>Pseudonocardiaceae</taxon>
    </lineage>
</organism>
<comment type="caution">
    <text evidence="2">The sequence shown here is derived from an EMBL/GenBank/DDBJ whole genome shotgun (WGS) entry which is preliminary data.</text>
</comment>
<dbReference type="PANTHER" id="PTHR11328">
    <property type="entry name" value="MAJOR FACILITATOR SUPERFAMILY DOMAIN-CONTAINING PROTEIN"/>
    <property type="match status" value="1"/>
</dbReference>
<dbReference type="EMBL" id="JAFFZE010000022">
    <property type="protein sequence ID" value="MCT2586963.1"/>
    <property type="molecule type" value="Genomic_DNA"/>
</dbReference>
<feature type="transmembrane region" description="Helical" evidence="1">
    <location>
        <begin position="301"/>
        <end position="319"/>
    </location>
</feature>
<dbReference type="PANTHER" id="PTHR11328:SF24">
    <property type="entry name" value="MAJOR FACILITATOR SUPERFAMILY (MFS) PROFILE DOMAIN-CONTAINING PROTEIN"/>
    <property type="match status" value="1"/>
</dbReference>
<feature type="transmembrane region" description="Helical" evidence="1">
    <location>
        <begin position="21"/>
        <end position="43"/>
    </location>
</feature>
<keyword evidence="1" id="KW-0472">Membrane</keyword>
<feature type="transmembrane region" description="Helical" evidence="1">
    <location>
        <begin position="89"/>
        <end position="106"/>
    </location>
</feature>
<feature type="transmembrane region" description="Helical" evidence="1">
    <location>
        <begin position="189"/>
        <end position="210"/>
    </location>
</feature>
<name>A0ABT2JGH7_9PSEU</name>
<feature type="transmembrane region" description="Helical" evidence="1">
    <location>
        <begin position="270"/>
        <end position="289"/>
    </location>
</feature>
<keyword evidence="1" id="KW-0812">Transmembrane</keyword>
<feature type="transmembrane region" description="Helical" evidence="1">
    <location>
        <begin position="157"/>
        <end position="177"/>
    </location>
</feature>
<evidence type="ECO:0000313" key="2">
    <source>
        <dbReference type="EMBL" id="MCT2586963.1"/>
    </source>
</evidence>
<dbReference type="CDD" id="cd17332">
    <property type="entry name" value="MFS_MelB_like"/>
    <property type="match status" value="1"/>
</dbReference>
<dbReference type="SUPFAM" id="SSF103473">
    <property type="entry name" value="MFS general substrate transporter"/>
    <property type="match status" value="1"/>
</dbReference>
<feature type="transmembrane region" description="Helical" evidence="1">
    <location>
        <begin position="411"/>
        <end position="435"/>
    </location>
</feature>
<feature type="transmembrane region" description="Helical" evidence="1">
    <location>
        <begin position="49"/>
        <end position="68"/>
    </location>
</feature>
<sequence length="444" mass="45613">MVKPAHVSVGVRLPVRTRFGYALGSLSTGAFGTVPGLLLLPYLTDTLGVSASVAGLLVLLPKAWDVLFNPVAGRISDRTTGRLGPRRPYLIAGGIALAVTFAALFAGPDTGSATVDALYVAGVFLLCATAFAFFQVPYNALPAELTDDPAERTRLTAWRIAVLAVAILVCGAGAPAVRDAVGGIDGYRVMGVAVAVLIVVGAVGVFLGTARVPRARTLPSVSSWREVLAAIRDCRAFRWLLAAFVVQAAGIGVLLAGVDYLARVAIGDRSVQPLLFVAFVGPALLVMPAWQRVAARYGKRLGYVLATLVFAAGTLGLLGTRVLPVGAVIACAAVVGVGYAGIQVFPLAMLPDVISTEELRTGQVRAGLFAGVWTAGETLGLALGPALYGLVLALGGYVSSSAGEDVTQPAGAVTAVVLGIGLVPALFALAGLPLLRRTILEVRP</sequence>
<dbReference type="InterPro" id="IPR036259">
    <property type="entry name" value="MFS_trans_sf"/>
</dbReference>
<gene>
    <name evidence="2" type="ORF">JT362_27955</name>
</gene>
<proteinExistence type="predicted"/>
<accession>A0ABT2JGH7</accession>
<dbReference type="Gene3D" id="1.20.1250.20">
    <property type="entry name" value="MFS general substrate transporter like domains"/>
    <property type="match status" value="2"/>
</dbReference>